<organism evidence="1">
    <name type="scientific">marine metagenome</name>
    <dbReference type="NCBI Taxonomy" id="408172"/>
    <lineage>
        <taxon>unclassified sequences</taxon>
        <taxon>metagenomes</taxon>
        <taxon>ecological metagenomes</taxon>
    </lineage>
</organism>
<reference evidence="1" key="1">
    <citation type="submission" date="2018-05" db="EMBL/GenBank/DDBJ databases">
        <authorList>
            <person name="Lanie J.A."/>
            <person name="Ng W.-L."/>
            <person name="Kazmierczak K.M."/>
            <person name="Andrzejewski T.M."/>
            <person name="Davidsen T.M."/>
            <person name="Wayne K.J."/>
            <person name="Tettelin H."/>
            <person name="Glass J.I."/>
            <person name="Rusch D."/>
            <person name="Podicherti R."/>
            <person name="Tsui H.-C.T."/>
            <person name="Winkler M.E."/>
        </authorList>
    </citation>
    <scope>NUCLEOTIDE SEQUENCE</scope>
</reference>
<dbReference type="InterPro" id="IPR036322">
    <property type="entry name" value="WD40_repeat_dom_sf"/>
</dbReference>
<dbReference type="SUPFAM" id="SSF50978">
    <property type="entry name" value="WD40 repeat-like"/>
    <property type="match status" value="1"/>
</dbReference>
<evidence type="ECO:0000313" key="1">
    <source>
        <dbReference type="EMBL" id="SVE37513.1"/>
    </source>
</evidence>
<proteinExistence type="predicted"/>
<sequence>RILLVLGMDDEPQNILNIQFYDPEDNLINMTYDDENNSGNPNRLWFEKENDYYYIKFNADTEIARFQFTIPDVSNISLMTDQYFAIDEFNYTDNYDDDKSECEKGSALGGYGGIYEPAGGISPNLLLEFDTPGEINSVYSVNHSIFTGLSNSNGLLVTNINENGSIIYQENLAQGYSVNDVFVNDNLIGLAVGHDGALIYDWDGNTSFILKGRLETSYANAIKINDNVIYIATEDGIE</sequence>
<accession>A0A383CZT2</accession>
<feature type="non-terminal residue" evidence="1">
    <location>
        <position position="238"/>
    </location>
</feature>
<feature type="non-terminal residue" evidence="1">
    <location>
        <position position="1"/>
    </location>
</feature>
<dbReference type="EMBL" id="UINC01212958">
    <property type="protein sequence ID" value="SVE37513.1"/>
    <property type="molecule type" value="Genomic_DNA"/>
</dbReference>
<protein>
    <submittedName>
        <fullName evidence="1">Uncharacterized protein</fullName>
    </submittedName>
</protein>
<name>A0A383CZT2_9ZZZZ</name>
<gene>
    <name evidence="1" type="ORF">METZ01_LOCUS490367</name>
</gene>
<dbReference type="AlphaFoldDB" id="A0A383CZT2"/>